<feature type="repeat" description="ANK" evidence="5">
    <location>
        <begin position="187"/>
        <end position="219"/>
    </location>
</feature>
<dbReference type="GO" id="GO:0000062">
    <property type="term" value="F:fatty-acyl-CoA binding"/>
    <property type="evidence" value="ECO:0007669"/>
    <property type="project" value="InterPro"/>
</dbReference>
<dbReference type="InterPro" id="IPR014352">
    <property type="entry name" value="FERM/acyl-CoA-bd_prot_sf"/>
</dbReference>
<accession>A0A9Q1C5P1</accession>
<dbReference type="Pfam" id="PF12796">
    <property type="entry name" value="Ank_2"/>
    <property type="match status" value="1"/>
</dbReference>
<gene>
    <name evidence="7" type="ORF">HOLleu_16187</name>
</gene>
<keyword evidence="2" id="KW-0677">Repeat</keyword>
<dbReference type="Gene3D" id="1.25.40.20">
    <property type="entry name" value="Ankyrin repeat-containing domain"/>
    <property type="match status" value="1"/>
</dbReference>
<keyword evidence="3 5" id="KW-0040">ANK repeat</keyword>
<dbReference type="InterPro" id="IPR035984">
    <property type="entry name" value="Acyl-CoA-binding_sf"/>
</dbReference>
<dbReference type="InterPro" id="IPR036770">
    <property type="entry name" value="Ankyrin_rpt-contain_sf"/>
</dbReference>
<comment type="caution">
    <text evidence="7">The sequence shown here is derived from an EMBL/GenBank/DDBJ whole genome shotgun (WGS) entry which is preliminary data.</text>
</comment>
<dbReference type="InterPro" id="IPR022408">
    <property type="entry name" value="Acyl-CoA-binding_prot_CS"/>
</dbReference>
<reference evidence="7" key="1">
    <citation type="submission" date="2021-10" db="EMBL/GenBank/DDBJ databases">
        <title>Tropical sea cucumber genome reveals ecological adaptation and Cuvierian tubules defense mechanism.</title>
        <authorList>
            <person name="Chen T."/>
        </authorList>
    </citation>
    <scope>NUCLEOTIDE SEQUENCE</scope>
    <source>
        <strain evidence="7">Nanhai2018</strain>
        <tissue evidence="7">Muscle</tissue>
    </source>
</reference>
<sequence length="245" mass="27579">MDELFENESPLQESFNNAAQHLKSLVDRLSSEDLLFFYARYKQATVGPCNSKRPGMFDFQGKQKWDAWKKLGSMESEQAMQEYVSHMDEVDDNWRDSKNSKAGLGVGVSTMYNKESEINDSDKTMFDWCKEGNVEKLQGILSSSSASLNDLDESGLALIHWACDRGCIEVIDLLARLQADMNLPDIDGQTPLHYAASCDHVSIVQRLLEHGADARRKDGENQFPADTTDNPEILEILSKTCQEVT</sequence>
<dbReference type="Proteomes" id="UP001152320">
    <property type="component" value="Chromosome 7"/>
</dbReference>
<organism evidence="7 8">
    <name type="scientific">Holothuria leucospilota</name>
    <name type="common">Black long sea cucumber</name>
    <name type="synonym">Mertensiothuria leucospilota</name>
    <dbReference type="NCBI Taxonomy" id="206669"/>
    <lineage>
        <taxon>Eukaryota</taxon>
        <taxon>Metazoa</taxon>
        <taxon>Echinodermata</taxon>
        <taxon>Eleutherozoa</taxon>
        <taxon>Echinozoa</taxon>
        <taxon>Holothuroidea</taxon>
        <taxon>Aspidochirotacea</taxon>
        <taxon>Aspidochirotida</taxon>
        <taxon>Holothuriidae</taxon>
        <taxon>Holothuria</taxon>
    </lineage>
</organism>
<dbReference type="PROSITE" id="PS51228">
    <property type="entry name" value="ACB_2"/>
    <property type="match status" value="1"/>
</dbReference>
<dbReference type="PROSITE" id="PS50297">
    <property type="entry name" value="ANK_REP_REGION"/>
    <property type="match status" value="1"/>
</dbReference>
<dbReference type="PROSITE" id="PS00880">
    <property type="entry name" value="ACB_1"/>
    <property type="match status" value="1"/>
</dbReference>
<dbReference type="Gene3D" id="1.20.80.10">
    <property type="match status" value="1"/>
</dbReference>
<feature type="domain" description="ACB" evidence="6">
    <location>
        <begin position="11"/>
        <end position="96"/>
    </location>
</feature>
<name>A0A9Q1C5P1_HOLLE</name>
<dbReference type="AlphaFoldDB" id="A0A9Q1C5P1"/>
<dbReference type="Pfam" id="PF00887">
    <property type="entry name" value="ACBP"/>
    <property type="match status" value="1"/>
</dbReference>
<dbReference type="InterPro" id="IPR000582">
    <property type="entry name" value="Acyl-CoA-binding_protein"/>
</dbReference>
<dbReference type="EMBL" id="JAIZAY010000007">
    <property type="protein sequence ID" value="KAJ8038693.1"/>
    <property type="molecule type" value="Genomic_DNA"/>
</dbReference>
<evidence type="ECO:0000256" key="5">
    <source>
        <dbReference type="PROSITE-ProRule" id="PRU00023"/>
    </source>
</evidence>
<dbReference type="PRINTS" id="PR00689">
    <property type="entry name" value="ACOABINDINGP"/>
</dbReference>
<evidence type="ECO:0000256" key="4">
    <source>
        <dbReference type="ARBA" id="ARBA00023121"/>
    </source>
</evidence>
<evidence type="ECO:0000313" key="8">
    <source>
        <dbReference type="Proteomes" id="UP001152320"/>
    </source>
</evidence>
<dbReference type="PANTHER" id="PTHR24119">
    <property type="entry name" value="ACYL-COA-BINDING DOMAIN-CONTAINING PROTEIN 6"/>
    <property type="match status" value="1"/>
</dbReference>
<keyword evidence="4" id="KW-0446">Lipid-binding</keyword>
<proteinExistence type="predicted"/>
<protein>
    <recommendedName>
        <fullName evidence="1">Acyl-CoA-binding domain-containing protein 6</fullName>
    </recommendedName>
</protein>
<dbReference type="SMART" id="SM00248">
    <property type="entry name" value="ANK"/>
    <property type="match status" value="2"/>
</dbReference>
<dbReference type="InterPro" id="IPR002110">
    <property type="entry name" value="Ankyrin_rpt"/>
</dbReference>
<dbReference type="OrthoDB" id="4567at2759"/>
<dbReference type="PANTHER" id="PTHR24119:SF0">
    <property type="entry name" value="ACYL-COA-BINDING DOMAIN-CONTAINING PROTEIN 6"/>
    <property type="match status" value="1"/>
</dbReference>
<evidence type="ECO:0000256" key="2">
    <source>
        <dbReference type="ARBA" id="ARBA00022737"/>
    </source>
</evidence>
<evidence type="ECO:0000313" key="7">
    <source>
        <dbReference type="EMBL" id="KAJ8038693.1"/>
    </source>
</evidence>
<feature type="repeat" description="ANK" evidence="5">
    <location>
        <begin position="154"/>
        <end position="186"/>
    </location>
</feature>
<dbReference type="PROSITE" id="PS50088">
    <property type="entry name" value="ANK_REPEAT"/>
    <property type="match status" value="2"/>
</dbReference>
<evidence type="ECO:0000256" key="3">
    <source>
        <dbReference type="ARBA" id="ARBA00023043"/>
    </source>
</evidence>
<keyword evidence="8" id="KW-1185">Reference proteome</keyword>
<evidence type="ECO:0000259" key="6">
    <source>
        <dbReference type="PROSITE" id="PS51228"/>
    </source>
</evidence>
<dbReference type="SUPFAM" id="SSF48403">
    <property type="entry name" value="Ankyrin repeat"/>
    <property type="match status" value="1"/>
</dbReference>
<dbReference type="SUPFAM" id="SSF47027">
    <property type="entry name" value="Acyl-CoA binding protein"/>
    <property type="match status" value="1"/>
</dbReference>
<evidence type="ECO:0000256" key="1">
    <source>
        <dbReference type="ARBA" id="ARBA00018419"/>
    </source>
</evidence>